<name>A0ACC0CP45_9PEZI</name>
<sequence length="571" mass="62785">MVRQPTMEASRQKVLSSPGNGNGAVKKSPLDADFGAFAEGALRRWHVPGISVAVVDGDSTWAEGYGIANFPSSPVTPSTLFYMGSTTKAFTAAVTSLLIDSGKYSSSQDSSPLSWQTPISHLIRDDFVLQEGYEWPAAHLTLEDALSHRTGFPRHDKALASFAGPDKHPSTVRDVVRSLRYLPMATEPRVTWRYCNLMFMVVSHVIQTLTGQWLGATMRERIWEPLGMNGTFLSVEEALGTPGIEVARGYYWDYFGVSQDKKVDDGSTGLDEGANEEGKGGFVEVPFSSLDVASGAGGVVSNVLDYARWIRCLINEDDCTVLPKEAHRELKAARTVLSPDSAKGYDAPLAYSLGWLLGTYKGHRVFTHGGGMEAHGAEVYFFPDLKYGVVTLANTAVTSNIAGMELAWKLINDRIGVPEEGRFDWAAKSQKTLDEQLQLADTAIEKLYPDRADPPLPLALPLQNYVGKYFHPAYQTVTIELVDGDSSSEKGKKKGELKAVRADMEWQMVFEFRHVSGEFWAMVIDFLNTPNMLNGQLARAEFVVGVKGTVDKLRIEFLEDGSEGVIVFDRI</sequence>
<organism evidence="1 2">
    <name type="scientific">Hypoxylon rubiginosum</name>
    <dbReference type="NCBI Taxonomy" id="110542"/>
    <lineage>
        <taxon>Eukaryota</taxon>
        <taxon>Fungi</taxon>
        <taxon>Dikarya</taxon>
        <taxon>Ascomycota</taxon>
        <taxon>Pezizomycotina</taxon>
        <taxon>Sordariomycetes</taxon>
        <taxon>Xylariomycetidae</taxon>
        <taxon>Xylariales</taxon>
        <taxon>Hypoxylaceae</taxon>
        <taxon>Hypoxylon</taxon>
    </lineage>
</organism>
<comment type="caution">
    <text evidence="1">The sequence shown here is derived from an EMBL/GenBank/DDBJ whole genome shotgun (WGS) entry which is preliminary data.</text>
</comment>
<dbReference type="EMBL" id="MU394379">
    <property type="protein sequence ID" value="KAI6082088.1"/>
    <property type="molecule type" value="Genomic_DNA"/>
</dbReference>
<protein>
    <submittedName>
        <fullName evidence="1">Beta-lactamase/transpeptidase-like protein</fullName>
    </submittedName>
</protein>
<evidence type="ECO:0000313" key="2">
    <source>
        <dbReference type="Proteomes" id="UP001497680"/>
    </source>
</evidence>
<accession>A0ACC0CP45</accession>
<gene>
    <name evidence="1" type="ORF">F4821DRAFT_247989</name>
</gene>
<reference evidence="1 2" key="1">
    <citation type="journal article" date="2022" name="New Phytol.">
        <title>Ecological generalism drives hyperdiversity of secondary metabolite gene clusters in xylarialean endophytes.</title>
        <authorList>
            <person name="Franco M.E.E."/>
            <person name="Wisecaver J.H."/>
            <person name="Arnold A.E."/>
            <person name="Ju Y.M."/>
            <person name="Slot J.C."/>
            <person name="Ahrendt S."/>
            <person name="Moore L.P."/>
            <person name="Eastman K.E."/>
            <person name="Scott K."/>
            <person name="Konkel Z."/>
            <person name="Mondo S.J."/>
            <person name="Kuo A."/>
            <person name="Hayes R.D."/>
            <person name="Haridas S."/>
            <person name="Andreopoulos B."/>
            <person name="Riley R."/>
            <person name="LaButti K."/>
            <person name="Pangilinan J."/>
            <person name="Lipzen A."/>
            <person name="Amirebrahimi M."/>
            <person name="Yan J."/>
            <person name="Adam C."/>
            <person name="Keymanesh K."/>
            <person name="Ng V."/>
            <person name="Louie K."/>
            <person name="Northen T."/>
            <person name="Drula E."/>
            <person name="Henrissat B."/>
            <person name="Hsieh H.M."/>
            <person name="Youens-Clark K."/>
            <person name="Lutzoni F."/>
            <person name="Miadlikowska J."/>
            <person name="Eastwood D.C."/>
            <person name="Hamelin R.C."/>
            <person name="Grigoriev I.V."/>
            <person name="U'Ren J.M."/>
        </authorList>
    </citation>
    <scope>NUCLEOTIDE SEQUENCE [LARGE SCALE GENOMIC DNA]</scope>
    <source>
        <strain evidence="1 2">ER1909</strain>
    </source>
</reference>
<proteinExistence type="predicted"/>
<evidence type="ECO:0000313" key="1">
    <source>
        <dbReference type="EMBL" id="KAI6082088.1"/>
    </source>
</evidence>
<keyword evidence="2" id="KW-1185">Reference proteome</keyword>
<dbReference type="Proteomes" id="UP001497680">
    <property type="component" value="Unassembled WGS sequence"/>
</dbReference>